<sequence length="815" mass="87937">MPSFGSVIRKSLALKRSPSNSSAISTSSERKSSFSSGPGTPVAPSPSKQDATNFLHLVNEARAQANLPPFSLDPALMVGTEEHTQNMINQGKLGGADPKGRSLRERYTSVGVSPRRMIQENVIGGPADVEACFRLLFKNDACRRHILSAKLTCIGFTRMSPRPVSGAKTSSKPFYTIAYADGIPEASVLQNETIPGESSSLDSVPSPITPVSPTTSCESTDGPPTPKAVPISRGNSRGSAGAAMAKKRWSGLVHAVGAFAGKISRDSSKEVGTTMNFLALVNNARSKASVPPMTFDRNLQQGAKDQATHLALAATTTTPPAKALRERYTAVGVSTKRTIRENVICGPKTPEDCFNALYGNASCKANILSPELRRCGFAQVSTKDNQMHYVVAYSDPGPQYAFDAENMIHLVNLERKKKGLHPVLCDPYLEQAAKNHSDDMAECQHMSHDDPRGRSLLERFTDAGVTMRRKVLENVAFGERDEVECMEKLMKSKDHRKNILDPEVTRIGCAVSHCHEGTPYYTQAFGWDGKKPSESGKPDPCINPNREASTFLDLANTMRAKHCRKGSPFTLDSALTRGAQAHAEYQASLGKLSGENAKGQGLRERYVAAGVPSGWGIDENVIGGPETTQAVCEVLGKDKGNSNLYRPELTRIGYGVAKSKETGLYFYAIAFAEPGESEEEVAKSFDPQIVLKLVNDHRKKKGLTPLIAEPSLVHVAQSRAEIMAESSSLNAPDPKDRDLLNRFKDSGVPTSLSRRLMENVGAGAGSASDCITSFMESKPHKANILHAQVSHFGSGAAVDAEGTPYYVHAFGWNGE</sequence>
<proteinExistence type="predicted"/>
<evidence type="ECO:0000259" key="2">
    <source>
        <dbReference type="Pfam" id="PF00188"/>
    </source>
</evidence>
<evidence type="ECO:0000313" key="4">
    <source>
        <dbReference type="Proteomes" id="UP000267251"/>
    </source>
</evidence>
<dbReference type="InterPro" id="IPR035940">
    <property type="entry name" value="CAP_sf"/>
</dbReference>
<feature type="domain" description="SCP" evidence="2">
    <location>
        <begin position="278"/>
        <end position="391"/>
    </location>
</feature>
<feature type="compositionally biased region" description="Low complexity" evidence="1">
    <location>
        <begin position="17"/>
        <end position="27"/>
    </location>
</feature>
<dbReference type="Gene3D" id="3.40.33.10">
    <property type="entry name" value="CAP"/>
    <property type="match status" value="5"/>
</dbReference>
<dbReference type="Proteomes" id="UP000267251">
    <property type="component" value="Unassembled WGS sequence"/>
</dbReference>
<feature type="region of interest" description="Disordered" evidence="1">
    <location>
        <begin position="1"/>
        <end position="49"/>
    </location>
</feature>
<accession>A0A4P9Y3E0</accession>
<dbReference type="PANTHER" id="PTHR31157:SF1">
    <property type="entry name" value="SCP DOMAIN-CONTAINING PROTEIN"/>
    <property type="match status" value="1"/>
</dbReference>
<gene>
    <name evidence="3" type="ORF">BJ684DRAFT_20134</name>
</gene>
<evidence type="ECO:0000313" key="3">
    <source>
        <dbReference type="EMBL" id="RKP13375.1"/>
    </source>
</evidence>
<dbReference type="CDD" id="cd05379">
    <property type="entry name" value="CAP_bacterial"/>
    <property type="match status" value="5"/>
</dbReference>
<feature type="domain" description="SCP" evidence="2">
    <location>
        <begin position="691"/>
        <end position="806"/>
    </location>
</feature>
<dbReference type="SUPFAM" id="SSF55797">
    <property type="entry name" value="PR-1-like"/>
    <property type="match status" value="5"/>
</dbReference>
<feature type="domain" description="SCP" evidence="2">
    <location>
        <begin position="409"/>
        <end position="525"/>
    </location>
</feature>
<dbReference type="InterPro" id="IPR014044">
    <property type="entry name" value="CAP_dom"/>
</dbReference>
<dbReference type="PANTHER" id="PTHR31157">
    <property type="entry name" value="SCP DOMAIN-CONTAINING PROTEIN"/>
    <property type="match status" value="1"/>
</dbReference>
<dbReference type="EMBL" id="KZ988038">
    <property type="protein sequence ID" value="RKP13375.1"/>
    <property type="molecule type" value="Genomic_DNA"/>
</dbReference>
<protein>
    <recommendedName>
        <fullName evidence="2">SCP domain-containing protein</fullName>
    </recommendedName>
</protein>
<evidence type="ECO:0000256" key="1">
    <source>
        <dbReference type="SAM" id="MobiDB-lite"/>
    </source>
</evidence>
<reference evidence="4" key="1">
    <citation type="journal article" date="2018" name="Nat. Microbiol.">
        <title>Leveraging single-cell genomics to expand the fungal tree of life.</title>
        <authorList>
            <person name="Ahrendt S.R."/>
            <person name="Quandt C.A."/>
            <person name="Ciobanu D."/>
            <person name="Clum A."/>
            <person name="Salamov A."/>
            <person name="Andreopoulos B."/>
            <person name="Cheng J.F."/>
            <person name="Woyke T."/>
            <person name="Pelin A."/>
            <person name="Henrissat B."/>
            <person name="Reynolds N.K."/>
            <person name="Benny G.L."/>
            <person name="Smith M.E."/>
            <person name="James T.Y."/>
            <person name="Grigoriev I.V."/>
        </authorList>
    </citation>
    <scope>NUCLEOTIDE SEQUENCE [LARGE SCALE GENOMIC DNA]</scope>
</reference>
<feature type="domain" description="SCP" evidence="2">
    <location>
        <begin position="552"/>
        <end position="666"/>
    </location>
</feature>
<feature type="region of interest" description="Disordered" evidence="1">
    <location>
        <begin position="195"/>
        <end position="243"/>
    </location>
</feature>
<name>A0A4P9Y3E0_9FUNG</name>
<dbReference type="AlphaFoldDB" id="A0A4P9Y3E0"/>
<feature type="compositionally biased region" description="Low complexity" evidence="1">
    <location>
        <begin position="203"/>
        <end position="216"/>
    </location>
</feature>
<keyword evidence="4" id="KW-1185">Reference proteome</keyword>
<dbReference type="Pfam" id="PF00188">
    <property type="entry name" value="CAP"/>
    <property type="match status" value="5"/>
</dbReference>
<feature type="domain" description="SCP" evidence="2">
    <location>
        <begin position="55"/>
        <end position="157"/>
    </location>
</feature>
<dbReference type="OrthoDB" id="568194at2759"/>
<organism evidence="3 4">
    <name type="scientific">Piptocephalis cylindrospora</name>
    <dbReference type="NCBI Taxonomy" id="1907219"/>
    <lineage>
        <taxon>Eukaryota</taxon>
        <taxon>Fungi</taxon>
        <taxon>Fungi incertae sedis</taxon>
        <taxon>Zoopagomycota</taxon>
        <taxon>Zoopagomycotina</taxon>
        <taxon>Zoopagomycetes</taxon>
        <taxon>Zoopagales</taxon>
        <taxon>Piptocephalidaceae</taxon>
        <taxon>Piptocephalis</taxon>
    </lineage>
</organism>